<dbReference type="InterPro" id="IPR036523">
    <property type="entry name" value="SurE-like_sf"/>
</dbReference>
<dbReference type="GO" id="GO:0046872">
    <property type="term" value="F:metal ion binding"/>
    <property type="evidence" value="ECO:0007669"/>
    <property type="project" value="UniProtKB-KW"/>
</dbReference>
<sequence>MRIDLTLACTLVTTVAKTILLTNDDGWASTNIRAAYRDLTAAGYDVVLAAPVSQRSGWGGRFDVPSTKDLLTDGEFGYVKAGAPSWGHEDNDSNIWYFNGTPSSCVSFALDYLLPNYYDNKTIDLVVSGPNEGPNLSSGYYTVSGTQSAAYYAIYRGIPAIAFSGSTLNNSFFKDSLSNDSSDPSNVYSKKVVELVDLILNSTYAIPSETGLVVTFPQNTTCVDPAWDLSRLNGDGFFAPSITYNESSGLLELVQITYFTEESYNCTKGDCSLQSDYEIYLANKCVTSVSVISVDYGATLDTIQSIKKVLGNDF</sequence>
<feature type="signal peptide" evidence="4">
    <location>
        <begin position="1"/>
        <end position="16"/>
    </location>
</feature>
<dbReference type="GO" id="GO:0008252">
    <property type="term" value="F:nucleotidase activity"/>
    <property type="evidence" value="ECO:0007669"/>
    <property type="project" value="InterPro"/>
</dbReference>
<keyword evidence="2" id="KW-0479">Metal-binding</keyword>
<feature type="chain" id="PRO_5040317495" description="Survival protein SurE-like phosphatase/nucleotidase domain-containing protein" evidence="4">
    <location>
        <begin position="17"/>
        <end position="314"/>
    </location>
</feature>
<evidence type="ECO:0000313" key="6">
    <source>
        <dbReference type="EMBL" id="CAH2354603.1"/>
    </source>
</evidence>
<gene>
    <name evidence="6" type="ORF">CLIB1423_17S02850</name>
</gene>
<dbReference type="Gene3D" id="3.40.1210.10">
    <property type="entry name" value="Survival protein SurE-like phosphatase/nucleotidase"/>
    <property type="match status" value="1"/>
</dbReference>
<keyword evidence="7" id="KW-1185">Reference proteome</keyword>
<proteinExistence type="inferred from homology"/>
<dbReference type="NCBIfam" id="TIGR00087">
    <property type="entry name" value="surE"/>
    <property type="match status" value="1"/>
</dbReference>
<organism evidence="6 7">
    <name type="scientific">[Candida] railenensis</name>
    <dbReference type="NCBI Taxonomy" id="45579"/>
    <lineage>
        <taxon>Eukaryota</taxon>
        <taxon>Fungi</taxon>
        <taxon>Dikarya</taxon>
        <taxon>Ascomycota</taxon>
        <taxon>Saccharomycotina</taxon>
        <taxon>Pichiomycetes</taxon>
        <taxon>Debaryomycetaceae</taxon>
        <taxon>Kurtzmaniella</taxon>
    </lineage>
</organism>
<dbReference type="Pfam" id="PF01975">
    <property type="entry name" value="SurE"/>
    <property type="match status" value="1"/>
</dbReference>
<dbReference type="AlphaFoldDB" id="A0A9P0W0I6"/>
<comment type="caution">
    <text evidence="6">The sequence shown here is derived from an EMBL/GenBank/DDBJ whole genome shotgun (WGS) entry which is preliminary data.</text>
</comment>
<dbReference type="SUPFAM" id="SSF64167">
    <property type="entry name" value="SurE-like"/>
    <property type="match status" value="1"/>
</dbReference>
<keyword evidence="4" id="KW-0732">Signal</keyword>
<feature type="domain" description="Survival protein SurE-like phosphatase/nucleotidase" evidence="5">
    <location>
        <begin position="19"/>
        <end position="219"/>
    </location>
</feature>
<name>A0A9P0W0I6_9ASCO</name>
<dbReference type="OrthoDB" id="4018688at2759"/>
<dbReference type="Proteomes" id="UP000837801">
    <property type="component" value="Unassembled WGS sequence"/>
</dbReference>
<evidence type="ECO:0000256" key="3">
    <source>
        <dbReference type="ARBA" id="ARBA00022801"/>
    </source>
</evidence>
<reference evidence="6" key="1">
    <citation type="submission" date="2022-03" db="EMBL/GenBank/DDBJ databases">
        <authorList>
            <person name="Legras J.-L."/>
            <person name="Devillers H."/>
            <person name="Grondin C."/>
        </authorList>
    </citation>
    <scope>NUCLEOTIDE SEQUENCE</scope>
    <source>
        <strain evidence="6">CLIB 1423</strain>
    </source>
</reference>
<accession>A0A9P0W0I6</accession>
<keyword evidence="3" id="KW-0378">Hydrolase</keyword>
<evidence type="ECO:0000256" key="1">
    <source>
        <dbReference type="ARBA" id="ARBA00011062"/>
    </source>
</evidence>
<comment type="similarity">
    <text evidence="1">Belongs to the SurE nucleotidase family.</text>
</comment>
<dbReference type="InterPro" id="IPR030048">
    <property type="entry name" value="SurE"/>
</dbReference>
<evidence type="ECO:0000259" key="5">
    <source>
        <dbReference type="Pfam" id="PF01975"/>
    </source>
</evidence>
<dbReference type="EMBL" id="CAKXYY010000017">
    <property type="protein sequence ID" value="CAH2354603.1"/>
    <property type="molecule type" value="Genomic_DNA"/>
</dbReference>
<dbReference type="PANTHER" id="PTHR30457:SF0">
    <property type="entry name" value="PHOSPHATASE, PUTATIVE (AFU_ORTHOLOGUE AFUA_4G01070)-RELATED"/>
    <property type="match status" value="1"/>
</dbReference>
<dbReference type="PANTHER" id="PTHR30457">
    <property type="entry name" value="5'-NUCLEOTIDASE SURE"/>
    <property type="match status" value="1"/>
</dbReference>
<protein>
    <recommendedName>
        <fullName evidence="5">Survival protein SurE-like phosphatase/nucleotidase domain-containing protein</fullName>
    </recommendedName>
</protein>
<evidence type="ECO:0000256" key="2">
    <source>
        <dbReference type="ARBA" id="ARBA00022723"/>
    </source>
</evidence>
<evidence type="ECO:0000313" key="7">
    <source>
        <dbReference type="Proteomes" id="UP000837801"/>
    </source>
</evidence>
<evidence type="ECO:0000256" key="4">
    <source>
        <dbReference type="SAM" id="SignalP"/>
    </source>
</evidence>
<dbReference type="InterPro" id="IPR002828">
    <property type="entry name" value="SurE-like_Pase/nucleotidase"/>
</dbReference>